<name>A0ABN7AAU6_9HEMI</name>
<evidence type="ECO:0000256" key="1">
    <source>
        <dbReference type="SAM" id="MobiDB-lite"/>
    </source>
</evidence>
<feature type="compositionally biased region" description="Polar residues" evidence="1">
    <location>
        <begin position="70"/>
        <end position="88"/>
    </location>
</feature>
<feature type="region of interest" description="Disordered" evidence="1">
    <location>
        <begin position="66"/>
        <end position="88"/>
    </location>
</feature>
<keyword evidence="3" id="KW-1185">Reference proteome</keyword>
<dbReference type="EMBL" id="AP028909">
    <property type="protein sequence ID" value="BES89428.1"/>
    <property type="molecule type" value="Genomic_DNA"/>
</dbReference>
<dbReference type="Proteomes" id="UP001307889">
    <property type="component" value="Chromosome 1"/>
</dbReference>
<proteinExistence type="predicted"/>
<accession>A0ABN7AAU6</accession>
<organism evidence="2 3">
    <name type="scientific">Nesidiocoris tenuis</name>
    <dbReference type="NCBI Taxonomy" id="355587"/>
    <lineage>
        <taxon>Eukaryota</taxon>
        <taxon>Metazoa</taxon>
        <taxon>Ecdysozoa</taxon>
        <taxon>Arthropoda</taxon>
        <taxon>Hexapoda</taxon>
        <taxon>Insecta</taxon>
        <taxon>Pterygota</taxon>
        <taxon>Neoptera</taxon>
        <taxon>Paraneoptera</taxon>
        <taxon>Hemiptera</taxon>
        <taxon>Heteroptera</taxon>
        <taxon>Panheteroptera</taxon>
        <taxon>Cimicomorpha</taxon>
        <taxon>Miridae</taxon>
        <taxon>Dicyphina</taxon>
        <taxon>Nesidiocoris</taxon>
    </lineage>
</organism>
<gene>
    <name evidence="2" type="ORF">NTJ_02236</name>
</gene>
<reference evidence="2 3" key="1">
    <citation type="submission" date="2023-09" db="EMBL/GenBank/DDBJ databases">
        <title>Nesidiocoris tenuis whole genome shotgun sequence.</title>
        <authorList>
            <person name="Shibata T."/>
            <person name="Shimoda M."/>
            <person name="Kobayashi T."/>
            <person name="Uehara T."/>
        </authorList>
    </citation>
    <scope>NUCLEOTIDE SEQUENCE [LARGE SCALE GENOMIC DNA]</scope>
    <source>
        <strain evidence="2 3">Japan</strain>
    </source>
</reference>
<evidence type="ECO:0000313" key="2">
    <source>
        <dbReference type="EMBL" id="BES89428.1"/>
    </source>
</evidence>
<evidence type="ECO:0000313" key="3">
    <source>
        <dbReference type="Proteomes" id="UP001307889"/>
    </source>
</evidence>
<sequence>MEASRCGQLRAHVSFQTHVSPQTQVSPCQGGEAAPRVACWPLHIPIDKSDVGPDSTTTMSRRFALHTHASLPTSRSSEIGSFNRCQKE</sequence>
<protein>
    <submittedName>
        <fullName evidence="2">Uncharacterized protein</fullName>
    </submittedName>
</protein>